<proteinExistence type="predicted"/>
<dbReference type="GO" id="GO:0032809">
    <property type="term" value="C:neuronal cell body membrane"/>
    <property type="evidence" value="ECO:0007669"/>
    <property type="project" value="TreeGrafter"/>
</dbReference>
<dbReference type="PANTHER" id="PTHR11537:SF252">
    <property type="entry name" value="POTASSIUM VOLTAGE-GATED CHANNEL PROTEIN SHAW"/>
    <property type="match status" value="1"/>
</dbReference>
<dbReference type="InterPro" id="IPR011333">
    <property type="entry name" value="SKP1/BTB/POZ_sf"/>
</dbReference>
<dbReference type="FunFam" id="3.30.710.10:FF:000020">
    <property type="entry name" value="Potassium voltage-gated channel protein Shaw"/>
    <property type="match status" value="1"/>
</dbReference>
<keyword evidence="3" id="KW-0633">Potassium transport</keyword>
<evidence type="ECO:0000256" key="6">
    <source>
        <dbReference type="ARBA" id="ARBA00022882"/>
    </source>
</evidence>
<dbReference type="Gene3D" id="1.10.287.70">
    <property type="match status" value="1"/>
</dbReference>
<dbReference type="PANTHER" id="PTHR11537">
    <property type="entry name" value="VOLTAGE-GATED POTASSIUM CHANNEL"/>
    <property type="match status" value="1"/>
</dbReference>
<keyword evidence="15" id="KW-1185">Reference proteome</keyword>
<evidence type="ECO:0000256" key="7">
    <source>
        <dbReference type="ARBA" id="ARBA00022958"/>
    </source>
</evidence>
<dbReference type="InterPro" id="IPR003968">
    <property type="entry name" value="K_chnl_volt-dep_Kv"/>
</dbReference>
<evidence type="ECO:0000256" key="2">
    <source>
        <dbReference type="ARBA" id="ARBA00022448"/>
    </source>
</evidence>
<evidence type="ECO:0000313" key="15">
    <source>
        <dbReference type="Proteomes" id="UP000095280"/>
    </source>
</evidence>
<dbReference type="PRINTS" id="PR01491">
    <property type="entry name" value="KVCHANNEL"/>
</dbReference>
<evidence type="ECO:0000256" key="3">
    <source>
        <dbReference type="ARBA" id="ARBA00022538"/>
    </source>
</evidence>
<evidence type="ECO:0000256" key="5">
    <source>
        <dbReference type="ARBA" id="ARBA00022826"/>
    </source>
</evidence>
<dbReference type="Pfam" id="PF00520">
    <property type="entry name" value="Ion_trans"/>
    <property type="match status" value="1"/>
</dbReference>
<dbReference type="InterPro" id="IPR003974">
    <property type="entry name" value="K_chnl_volt-dep_Kv3"/>
</dbReference>
<keyword evidence="8 13" id="KW-1133">Transmembrane helix</keyword>
<dbReference type="Gene3D" id="3.30.710.10">
    <property type="entry name" value="Potassium Channel Kv1.1, Chain A"/>
    <property type="match status" value="1"/>
</dbReference>
<dbReference type="GO" id="GO:0001508">
    <property type="term" value="P:action potential"/>
    <property type="evidence" value="ECO:0007669"/>
    <property type="project" value="TreeGrafter"/>
</dbReference>
<dbReference type="SUPFAM" id="SSF81324">
    <property type="entry name" value="Voltage-gated potassium channels"/>
    <property type="match status" value="1"/>
</dbReference>
<dbReference type="SUPFAM" id="SSF54695">
    <property type="entry name" value="POZ domain"/>
    <property type="match status" value="1"/>
</dbReference>
<feature type="domain" description="BTB" evidence="14">
    <location>
        <begin position="9"/>
        <end position="108"/>
    </location>
</feature>
<sequence>FHPMSDAENRVVLNVGGIRHETYKATLKKIPATRLSRLTEALANYDPILNEYFFDRHPGVFAQILNYYRTGKLHYPTDVCGPLFEEELEFWGLDSNQASGAVLLDDTQETLTILDRLDLDTDKLAEEELYKKFGLEDAFQNNELNPWQKVKPKLWALFDEPYSSLAAKIVAVVSVFFIVISILSFCLKTFPGLRVPIISNETVVLNTVGNLSYAFYKQRSEPHEAFFYIECICNSWFTFEIITRFFVTPNKLEFLKSPVNIIDFIATLSFYMDLALNSALNADEASYEVLEFFSIIRIMRLFKLTRHIAGLKILIHTFKASAKELLLLVFFLIVFIVVFAALIYYAERIQYNPENSFDSIPIGLWWAIVTMTTVGYGDMVPKTYAECVSCADAVSHLLQQPVQYLPPRAEWQVIAIAFSAWPSALSLRTPPGMLVGALCALTGVLTIALPVPVIVSNFSMFYSHTQARSKLPKKRRRVLPVEAVRPKPGGGGVVAPAPPGGPGGPGGNGSGPPKSPSSNPRRVNPMLKGSATGAGGAGGVDGGGGGGGGIGGGGGGGGGGLEAKLNRLGEQLPAECSGESLLLH</sequence>
<dbReference type="GO" id="GO:0043679">
    <property type="term" value="C:axon terminus"/>
    <property type="evidence" value="ECO:0007669"/>
    <property type="project" value="TreeGrafter"/>
</dbReference>
<dbReference type="GO" id="GO:0042734">
    <property type="term" value="C:presynaptic membrane"/>
    <property type="evidence" value="ECO:0007669"/>
    <property type="project" value="TreeGrafter"/>
</dbReference>
<keyword evidence="4 13" id="KW-0812">Transmembrane</keyword>
<name>A0A1I8J2Z6_9PLAT</name>
<feature type="region of interest" description="Disordered" evidence="12">
    <location>
        <begin position="482"/>
        <end position="564"/>
    </location>
</feature>
<dbReference type="InterPro" id="IPR003131">
    <property type="entry name" value="T1-type_BTB"/>
</dbReference>
<reference evidence="16" key="1">
    <citation type="submission" date="2016-11" db="UniProtKB">
        <authorList>
            <consortium name="WormBaseParasite"/>
        </authorList>
    </citation>
    <scope>IDENTIFICATION</scope>
</reference>
<evidence type="ECO:0000256" key="1">
    <source>
        <dbReference type="ARBA" id="ARBA00004141"/>
    </source>
</evidence>
<evidence type="ECO:0000313" key="16">
    <source>
        <dbReference type="WBParaSite" id="maker-uti_cns_0045766-snap-gene-1.23-mRNA-1"/>
    </source>
</evidence>
<evidence type="ECO:0000256" key="10">
    <source>
        <dbReference type="ARBA" id="ARBA00023136"/>
    </source>
</evidence>
<dbReference type="GO" id="GO:0051260">
    <property type="term" value="P:protein homooligomerization"/>
    <property type="evidence" value="ECO:0007669"/>
    <property type="project" value="InterPro"/>
</dbReference>
<dbReference type="Gene3D" id="1.20.120.350">
    <property type="entry name" value="Voltage-gated potassium channels. Chain C"/>
    <property type="match status" value="1"/>
</dbReference>
<dbReference type="InterPro" id="IPR028325">
    <property type="entry name" value="VG_K_chnl"/>
</dbReference>
<comment type="subcellular location">
    <subcellularLocation>
        <location evidence="1">Membrane</location>
        <topology evidence="1">Multi-pass membrane protein</topology>
    </subcellularLocation>
</comment>
<dbReference type="GO" id="GO:0005251">
    <property type="term" value="F:delayed rectifier potassium channel activity"/>
    <property type="evidence" value="ECO:0007669"/>
    <property type="project" value="TreeGrafter"/>
</dbReference>
<dbReference type="Pfam" id="PF02214">
    <property type="entry name" value="BTB_2"/>
    <property type="match status" value="1"/>
</dbReference>
<keyword evidence="11" id="KW-0407">Ion channel</keyword>
<evidence type="ECO:0000256" key="12">
    <source>
        <dbReference type="SAM" id="MobiDB-lite"/>
    </source>
</evidence>
<feature type="transmembrane region" description="Helical" evidence="13">
    <location>
        <begin position="433"/>
        <end position="455"/>
    </location>
</feature>
<evidence type="ECO:0000256" key="13">
    <source>
        <dbReference type="SAM" id="Phobius"/>
    </source>
</evidence>
<dbReference type="SMART" id="SM00225">
    <property type="entry name" value="BTB"/>
    <property type="match status" value="1"/>
</dbReference>
<protein>
    <submittedName>
        <fullName evidence="16">BTB domain-containing protein</fullName>
    </submittedName>
</protein>
<evidence type="ECO:0000256" key="9">
    <source>
        <dbReference type="ARBA" id="ARBA00023065"/>
    </source>
</evidence>
<dbReference type="Proteomes" id="UP000095280">
    <property type="component" value="Unplaced"/>
</dbReference>
<organism evidence="15 16">
    <name type="scientific">Macrostomum lignano</name>
    <dbReference type="NCBI Taxonomy" id="282301"/>
    <lineage>
        <taxon>Eukaryota</taxon>
        <taxon>Metazoa</taxon>
        <taxon>Spiralia</taxon>
        <taxon>Lophotrochozoa</taxon>
        <taxon>Platyhelminthes</taxon>
        <taxon>Rhabditophora</taxon>
        <taxon>Macrostomorpha</taxon>
        <taxon>Macrostomida</taxon>
        <taxon>Macrostomidae</taxon>
        <taxon>Macrostomum</taxon>
    </lineage>
</organism>
<accession>A0A1I8J2Z6</accession>
<dbReference type="FunFam" id="1.10.287.70:FF:000028">
    <property type="entry name" value="potassium voltage-gated channel subfamily D member 3"/>
    <property type="match status" value="1"/>
</dbReference>
<dbReference type="FunFam" id="1.20.120.350:FF:000047">
    <property type="entry name" value="Uncharacterized protein, isoform C"/>
    <property type="match status" value="1"/>
</dbReference>
<keyword evidence="6" id="KW-0851">Voltage-gated channel</keyword>
<feature type="transmembrane region" description="Helical" evidence="13">
    <location>
        <begin position="325"/>
        <end position="346"/>
    </location>
</feature>
<dbReference type="PRINTS" id="PR01498">
    <property type="entry name" value="SHAWCHANNEL"/>
</dbReference>
<evidence type="ECO:0000256" key="8">
    <source>
        <dbReference type="ARBA" id="ARBA00022989"/>
    </source>
</evidence>
<dbReference type="InterPro" id="IPR005821">
    <property type="entry name" value="Ion_trans_dom"/>
</dbReference>
<dbReference type="WBParaSite" id="maker-uti_cns_0045766-snap-gene-1.23-mRNA-1">
    <property type="protein sequence ID" value="maker-uti_cns_0045766-snap-gene-1.23-mRNA-1"/>
    <property type="gene ID" value="maker-uti_cns_0045766-snap-gene-1.23"/>
</dbReference>
<dbReference type="InterPro" id="IPR000210">
    <property type="entry name" value="BTB/POZ_dom"/>
</dbReference>
<dbReference type="InterPro" id="IPR027359">
    <property type="entry name" value="Volt_channel_dom_sf"/>
</dbReference>
<dbReference type="GO" id="GO:0008076">
    <property type="term" value="C:voltage-gated potassium channel complex"/>
    <property type="evidence" value="ECO:0007669"/>
    <property type="project" value="InterPro"/>
</dbReference>
<keyword evidence="10 13" id="KW-0472">Membrane</keyword>
<dbReference type="PRINTS" id="PR00169">
    <property type="entry name" value="KCHANNEL"/>
</dbReference>
<feature type="compositionally biased region" description="Low complexity" evidence="12">
    <location>
        <begin position="516"/>
        <end position="531"/>
    </location>
</feature>
<dbReference type="GO" id="GO:0045211">
    <property type="term" value="C:postsynaptic membrane"/>
    <property type="evidence" value="ECO:0007669"/>
    <property type="project" value="TreeGrafter"/>
</dbReference>
<evidence type="ECO:0000256" key="4">
    <source>
        <dbReference type="ARBA" id="ARBA00022692"/>
    </source>
</evidence>
<feature type="compositionally biased region" description="Gly residues" evidence="12">
    <location>
        <begin position="532"/>
        <end position="561"/>
    </location>
</feature>
<feature type="transmembrane region" description="Helical" evidence="13">
    <location>
        <begin position="165"/>
        <end position="185"/>
    </location>
</feature>
<keyword evidence="9" id="KW-0406">Ion transport</keyword>
<keyword evidence="7" id="KW-0630">Potassium</keyword>
<evidence type="ECO:0000259" key="14">
    <source>
        <dbReference type="SMART" id="SM00225"/>
    </source>
</evidence>
<evidence type="ECO:0000256" key="11">
    <source>
        <dbReference type="ARBA" id="ARBA00023303"/>
    </source>
</evidence>
<dbReference type="AlphaFoldDB" id="A0A1I8J2Z6"/>
<keyword evidence="2" id="KW-0813">Transport</keyword>
<keyword evidence="5" id="KW-0631">Potassium channel</keyword>
<dbReference type="GO" id="GO:0032590">
    <property type="term" value="C:dendrite membrane"/>
    <property type="evidence" value="ECO:0007669"/>
    <property type="project" value="TreeGrafter"/>
</dbReference>